<sequence>VAGCVCFALPCKCRRIWLRFCICIWGARSLTALGQGTGNARLLICGFAIDAEPRSWDAGRGSRVGMLKRGYGV</sequence>
<evidence type="ECO:0000313" key="2">
    <source>
        <dbReference type="Proteomes" id="UP000724584"/>
    </source>
</evidence>
<evidence type="ECO:0000313" key="1">
    <source>
        <dbReference type="EMBL" id="KAH6613365.1"/>
    </source>
</evidence>
<dbReference type="Proteomes" id="UP000724584">
    <property type="component" value="Unassembled WGS sequence"/>
</dbReference>
<accession>A0ACB7NUC1</accession>
<name>A0ACB7NUC1_9PEZI</name>
<protein>
    <submittedName>
        <fullName evidence="1">Uncharacterized protein</fullName>
    </submittedName>
</protein>
<keyword evidence="2" id="KW-1185">Reference proteome</keyword>
<proteinExistence type="predicted"/>
<gene>
    <name evidence="1" type="ORF">F5144DRAFT_587457</name>
</gene>
<dbReference type="EMBL" id="JAGIZQ010000008">
    <property type="protein sequence ID" value="KAH6613365.1"/>
    <property type="molecule type" value="Genomic_DNA"/>
</dbReference>
<reference evidence="1 2" key="1">
    <citation type="journal article" date="2021" name="Nat. Commun.">
        <title>Genetic determinants of endophytism in the Arabidopsis root mycobiome.</title>
        <authorList>
            <person name="Mesny F."/>
            <person name="Miyauchi S."/>
            <person name="Thiergart T."/>
            <person name="Pickel B."/>
            <person name="Atanasova L."/>
            <person name="Karlsson M."/>
            <person name="Huettel B."/>
            <person name="Barry K.W."/>
            <person name="Haridas S."/>
            <person name="Chen C."/>
            <person name="Bauer D."/>
            <person name="Andreopoulos W."/>
            <person name="Pangilinan J."/>
            <person name="LaButti K."/>
            <person name="Riley R."/>
            <person name="Lipzen A."/>
            <person name="Clum A."/>
            <person name="Drula E."/>
            <person name="Henrissat B."/>
            <person name="Kohler A."/>
            <person name="Grigoriev I.V."/>
            <person name="Martin F.M."/>
            <person name="Hacquard S."/>
        </authorList>
    </citation>
    <scope>NUCLEOTIDE SEQUENCE [LARGE SCALE GENOMIC DNA]</scope>
    <source>
        <strain evidence="1 2">MPI-SDFR-AT-0079</strain>
    </source>
</reference>
<comment type="caution">
    <text evidence="1">The sequence shown here is derived from an EMBL/GenBank/DDBJ whole genome shotgun (WGS) entry which is preliminary data.</text>
</comment>
<organism evidence="1 2">
    <name type="scientific">Chaetomium tenue</name>
    <dbReference type="NCBI Taxonomy" id="1854479"/>
    <lineage>
        <taxon>Eukaryota</taxon>
        <taxon>Fungi</taxon>
        <taxon>Dikarya</taxon>
        <taxon>Ascomycota</taxon>
        <taxon>Pezizomycotina</taxon>
        <taxon>Sordariomycetes</taxon>
        <taxon>Sordariomycetidae</taxon>
        <taxon>Sordariales</taxon>
        <taxon>Chaetomiaceae</taxon>
        <taxon>Chaetomium</taxon>
    </lineage>
</organism>
<feature type="non-terminal residue" evidence="1">
    <location>
        <position position="1"/>
    </location>
</feature>